<evidence type="ECO:0000256" key="1">
    <source>
        <dbReference type="SAM" id="MobiDB-lite"/>
    </source>
</evidence>
<name>A0AAV7RPH7_PLEWA</name>
<comment type="caution">
    <text evidence="2">The sequence shown here is derived from an EMBL/GenBank/DDBJ whole genome shotgun (WGS) entry which is preliminary data.</text>
</comment>
<proteinExistence type="predicted"/>
<dbReference type="Proteomes" id="UP001066276">
    <property type="component" value="Chromosome 5"/>
</dbReference>
<dbReference type="AlphaFoldDB" id="A0AAV7RPH7"/>
<dbReference type="EMBL" id="JANPWB010000009">
    <property type="protein sequence ID" value="KAJ1154194.1"/>
    <property type="molecule type" value="Genomic_DNA"/>
</dbReference>
<gene>
    <name evidence="2" type="ORF">NDU88_006948</name>
</gene>
<sequence>MDLHDSAAPDPEGECERSNPLVHPGAAGQSKRLRATDQLKPELEKDGGEETNGRRKRSSSTAESLTGSQGDATDDRGAEAQRGDPETSTRVQEVPSENSGHA</sequence>
<feature type="compositionally biased region" description="Basic and acidic residues" evidence="1">
    <location>
        <begin position="34"/>
        <end position="53"/>
    </location>
</feature>
<feature type="compositionally biased region" description="Basic and acidic residues" evidence="1">
    <location>
        <begin position="73"/>
        <end position="87"/>
    </location>
</feature>
<feature type="region of interest" description="Disordered" evidence="1">
    <location>
        <begin position="1"/>
        <end position="102"/>
    </location>
</feature>
<reference evidence="2" key="1">
    <citation type="journal article" date="2022" name="bioRxiv">
        <title>Sequencing and chromosome-scale assembly of the giantPleurodeles waltlgenome.</title>
        <authorList>
            <person name="Brown T."/>
            <person name="Elewa A."/>
            <person name="Iarovenko S."/>
            <person name="Subramanian E."/>
            <person name="Araus A.J."/>
            <person name="Petzold A."/>
            <person name="Susuki M."/>
            <person name="Suzuki K.-i.T."/>
            <person name="Hayashi T."/>
            <person name="Toyoda A."/>
            <person name="Oliveira C."/>
            <person name="Osipova E."/>
            <person name="Leigh N.D."/>
            <person name="Simon A."/>
            <person name="Yun M.H."/>
        </authorList>
    </citation>
    <scope>NUCLEOTIDE SEQUENCE</scope>
    <source>
        <strain evidence="2">20211129_DDA</strain>
        <tissue evidence="2">Liver</tissue>
    </source>
</reference>
<keyword evidence="3" id="KW-1185">Reference proteome</keyword>
<evidence type="ECO:0000313" key="3">
    <source>
        <dbReference type="Proteomes" id="UP001066276"/>
    </source>
</evidence>
<accession>A0AAV7RPH7</accession>
<feature type="compositionally biased region" description="Polar residues" evidence="1">
    <location>
        <begin position="88"/>
        <end position="102"/>
    </location>
</feature>
<evidence type="ECO:0000313" key="2">
    <source>
        <dbReference type="EMBL" id="KAJ1154194.1"/>
    </source>
</evidence>
<feature type="compositionally biased region" description="Polar residues" evidence="1">
    <location>
        <begin position="59"/>
        <end position="71"/>
    </location>
</feature>
<organism evidence="2 3">
    <name type="scientific">Pleurodeles waltl</name>
    <name type="common">Iberian ribbed newt</name>
    <dbReference type="NCBI Taxonomy" id="8319"/>
    <lineage>
        <taxon>Eukaryota</taxon>
        <taxon>Metazoa</taxon>
        <taxon>Chordata</taxon>
        <taxon>Craniata</taxon>
        <taxon>Vertebrata</taxon>
        <taxon>Euteleostomi</taxon>
        <taxon>Amphibia</taxon>
        <taxon>Batrachia</taxon>
        <taxon>Caudata</taxon>
        <taxon>Salamandroidea</taxon>
        <taxon>Salamandridae</taxon>
        <taxon>Pleurodelinae</taxon>
        <taxon>Pleurodeles</taxon>
    </lineage>
</organism>
<protein>
    <submittedName>
        <fullName evidence="2">Uncharacterized protein</fullName>
    </submittedName>
</protein>